<protein>
    <submittedName>
        <fullName evidence="2">Uncharacterized protein</fullName>
    </submittedName>
</protein>
<evidence type="ECO:0000256" key="1">
    <source>
        <dbReference type="SAM" id="MobiDB-lite"/>
    </source>
</evidence>
<sequence length="104" mass="11366">MKEAWSGGAAAALHPRSTVQTPRQGGTPPSPAATAGRTNGPEWILRRKLEPPWRRTLRGIYPQSPAASCQPGRWMSAEPAFPPVPREAVTLQNVHSPNPRERQV</sequence>
<feature type="region of interest" description="Disordered" evidence="1">
    <location>
        <begin position="1"/>
        <end position="41"/>
    </location>
</feature>
<reference evidence="2" key="1">
    <citation type="submission" date="2020-03" db="EMBL/GenBank/DDBJ databases">
        <authorList>
            <person name="Weist P."/>
        </authorList>
    </citation>
    <scope>NUCLEOTIDE SEQUENCE</scope>
</reference>
<evidence type="ECO:0000313" key="2">
    <source>
        <dbReference type="EMBL" id="CAB1450505.1"/>
    </source>
</evidence>
<dbReference type="AlphaFoldDB" id="A0A9N7VLR5"/>
<accession>A0A9N7VLR5</accession>
<comment type="caution">
    <text evidence="2">The sequence shown here is derived from an EMBL/GenBank/DDBJ whole genome shotgun (WGS) entry which is preliminary data.</text>
</comment>
<proteinExistence type="predicted"/>
<keyword evidence="3" id="KW-1185">Reference proteome</keyword>
<gene>
    <name evidence="2" type="ORF">PLEPLA_LOCUS38197</name>
</gene>
<dbReference type="Proteomes" id="UP001153269">
    <property type="component" value="Unassembled WGS sequence"/>
</dbReference>
<organism evidence="2 3">
    <name type="scientific">Pleuronectes platessa</name>
    <name type="common">European plaice</name>
    <dbReference type="NCBI Taxonomy" id="8262"/>
    <lineage>
        <taxon>Eukaryota</taxon>
        <taxon>Metazoa</taxon>
        <taxon>Chordata</taxon>
        <taxon>Craniata</taxon>
        <taxon>Vertebrata</taxon>
        <taxon>Euteleostomi</taxon>
        <taxon>Actinopterygii</taxon>
        <taxon>Neopterygii</taxon>
        <taxon>Teleostei</taxon>
        <taxon>Neoteleostei</taxon>
        <taxon>Acanthomorphata</taxon>
        <taxon>Carangaria</taxon>
        <taxon>Pleuronectiformes</taxon>
        <taxon>Pleuronectoidei</taxon>
        <taxon>Pleuronectidae</taxon>
        <taxon>Pleuronectes</taxon>
    </lineage>
</organism>
<dbReference type="EMBL" id="CADEAL010004057">
    <property type="protein sequence ID" value="CAB1450505.1"/>
    <property type="molecule type" value="Genomic_DNA"/>
</dbReference>
<evidence type="ECO:0000313" key="3">
    <source>
        <dbReference type="Proteomes" id="UP001153269"/>
    </source>
</evidence>
<name>A0A9N7VLR5_PLEPL</name>